<name>A0A5B7IPR4_PORTR</name>
<sequence length="166" mass="18182">MTRDGQRLILDYLTMNLQPPLSRCPRKGRNPPSPPTAWNAAAFTVTSCLTSFRNLMASTFDLLALTISPPHHRVLCHLKYENLLPLSSRLAAVTLPGNSTNSAALHCASYPPIAPLGSPRPATPCLTLPRPPFLRLPPRRRHHMAWCPGCAGPPSHRPPTSPSPRH</sequence>
<keyword evidence="2" id="KW-1185">Reference proteome</keyword>
<evidence type="ECO:0000313" key="2">
    <source>
        <dbReference type="Proteomes" id="UP000324222"/>
    </source>
</evidence>
<evidence type="ECO:0000313" key="1">
    <source>
        <dbReference type="EMBL" id="MPC86590.1"/>
    </source>
</evidence>
<dbReference type="Proteomes" id="UP000324222">
    <property type="component" value="Unassembled WGS sequence"/>
</dbReference>
<comment type="caution">
    <text evidence="1">The sequence shown here is derived from an EMBL/GenBank/DDBJ whole genome shotgun (WGS) entry which is preliminary data.</text>
</comment>
<organism evidence="1 2">
    <name type="scientific">Portunus trituberculatus</name>
    <name type="common">Swimming crab</name>
    <name type="synonym">Neptunus trituberculatus</name>
    <dbReference type="NCBI Taxonomy" id="210409"/>
    <lineage>
        <taxon>Eukaryota</taxon>
        <taxon>Metazoa</taxon>
        <taxon>Ecdysozoa</taxon>
        <taxon>Arthropoda</taxon>
        <taxon>Crustacea</taxon>
        <taxon>Multicrustacea</taxon>
        <taxon>Malacostraca</taxon>
        <taxon>Eumalacostraca</taxon>
        <taxon>Eucarida</taxon>
        <taxon>Decapoda</taxon>
        <taxon>Pleocyemata</taxon>
        <taxon>Brachyura</taxon>
        <taxon>Eubrachyura</taxon>
        <taxon>Portunoidea</taxon>
        <taxon>Portunidae</taxon>
        <taxon>Portuninae</taxon>
        <taxon>Portunus</taxon>
    </lineage>
</organism>
<proteinExistence type="predicted"/>
<gene>
    <name evidence="1" type="ORF">E2C01_081424</name>
</gene>
<protein>
    <submittedName>
        <fullName evidence="1">Uncharacterized protein</fullName>
    </submittedName>
</protein>
<reference evidence="1 2" key="1">
    <citation type="submission" date="2019-05" db="EMBL/GenBank/DDBJ databases">
        <title>Another draft genome of Portunus trituberculatus and its Hox gene families provides insights of decapod evolution.</title>
        <authorList>
            <person name="Jeong J.-H."/>
            <person name="Song I."/>
            <person name="Kim S."/>
            <person name="Choi T."/>
            <person name="Kim D."/>
            <person name="Ryu S."/>
            <person name="Kim W."/>
        </authorList>
    </citation>
    <scope>NUCLEOTIDE SEQUENCE [LARGE SCALE GENOMIC DNA]</scope>
    <source>
        <tissue evidence="1">Muscle</tissue>
    </source>
</reference>
<accession>A0A5B7IPR4</accession>
<dbReference type="AlphaFoldDB" id="A0A5B7IPR4"/>
<dbReference type="EMBL" id="VSRR010071934">
    <property type="protein sequence ID" value="MPC86590.1"/>
    <property type="molecule type" value="Genomic_DNA"/>
</dbReference>